<evidence type="ECO:0000259" key="2">
    <source>
        <dbReference type="Pfam" id="PF10006"/>
    </source>
</evidence>
<dbReference type="RefSeq" id="WP_079991562.1">
    <property type="nucleotide sequence ID" value="NZ_FQWV01000003.1"/>
</dbReference>
<name>A0A1M5PNV8_9EURY</name>
<dbReference type="EMBL" id="FQWV01000003">
    <property type="protein sequence ID" value="SHH03371.1"/>
    <property type="molecule type" value="Genomic_DNA"/>
</dbReference>
<protein>
    <submittedName>
        <fullName evidence="3">Uncharacterized conserved protein</fullName>
    </submittedName>
</protein>
<keyword evidence="4" id="KW-1185">Reference proteome</keyword>
<evidence type="ECO:0000313" key="4">
    <source>
        <dbReference type="Proteomes" id="UP000184357"/>
    </source>
</evidence>
<evidence type="ECO:0000256" key="1">
    <source>
        <dbReference type="SAM" id="MobiDB-lite"/>
    </source>
</evidence>
<dbReference type="Pfam" id="PF10006">
    <property type="entry name" value="DUF2249"/>
    <property type="match status" value="1"/>
</dbReference>
<dbReference type="STRING" id="43928.SAMN05443636_1682"/>
<evidence type="ECO:0000313" key="3">
    <source>
        <dbReference type="EMBL" id="SHH03371.1"/>
    </source>
</evidence>
<proteinExistence type="predicted"/>
<dbReference type="OrthoDB" id="103554at2157"/>
<dbReference type="InterPro" id="IPR018720">
    <property type="entry name" value="DUF2249"/>
</dbReference>
<feature type="domain" description="DUF2249" evidence="2">
    <location>
        <begin position="51"/>
        <end position="109"/>
    </location>
</feature>
<feature type="region of interest" description="Disordered" evidence="1">
    <location>
        <begin position="1"/>
        <end position="32"/>
    </location>
</feature>
<dbReference type="AlphaFoldDB" id="A0A1M5PNV8"/>
<gene>
    <name evidence="3" type="ORF">SAMN05443636_1682</name>
</gene>
<reference evidence="3 4" key="1">
    <citation type="submission" date="2016-11" db="EMBL/GenBank/DDBJ databases">
        <authorList>
            <person name="Jaros S."/>
            <person name="Januszkiewicz K."/>
            <person name="Wedrychowicz H."/>
        </authorList>
    </citation>
    <scope>NUCLEOTIDE SEQUENCE [LARGE SCALE GENOMIC DNA]</scope>
    <source>
        <strain evidence="3 4">DSM 9297</strain>
    </source>
</reference>
<dbReference type="Proteomes" id="UP000184357">
    <property type="component" value="Unassembled WGS sequence"/>
</dbReference>
<accession>A0A1M5PNV8</accession>
<organism evidence="3 4">
    <name type="scientific">Halobaculum gomorrense</name>
    <dbReference type="NCBI Taxonomy" id="43928"/>
    <lineage>
        <taxon>Archaea</taxon>
        <taxon>Methanobacteriati</taxon>
        <taxon>Methanobacteriota</taxon>
        <taxon>Stenosarchaea group</taxon>
        <taxon>Halobacteria</taxon>
        <taxon>Halobacteriales</taxon>
        <taxon>Haloferacaceae</taxon>
        <taxon>Halobaculum</taxon>
    </lineage>
</organism>
<sequence>MTDAFDDPDAGGRATDATWGVDPSEATTVRSLPQRLREELGVPVDRPVTGIDVREAPAPNPLTRTLETLEAAGDETVLLQRNDRAPLHLFDQLDERGYRHETVECGDEALTAVWRE</sequence>